<dbReference type="AlphaFoldDB" id="A0A835QTV8"/>
<organism evidence="8 9">
    <name type="scientific">Vanilla planifolia</name>
    <name type="common">Vanilla</name>
    <dbReference type="NCBI Taxonomy" id="51239"/>
    <lineage>
        <taxon>Eukaryota</taxon>
        <taxon>Viridiplantae</taxon>
        <taxon>Streptophyta</taxon>
        <taxon>Embryophyta</taxon>
        <taxon>Tracheophyta</taxon>
        <taxon>Spermatophyta</taxon>
        <taxon>Magnoliopsida</taxon>
        <taxon>Liliopsida</taxon>
        <taxon>Asparagales</taxon>
        <taxon>Orchidaceae</taxon>
        <taxon>Vanilloideae</taxon>
        <taxon>Vanilleae</taxon>
        <taxon>Vanilla</taxon>
    </lineage>
</organism>
<dbReference type="InterPro" id="IPR050581">
    <property type="entry name" value="CRR_secretory_protein"/>
</dbReference>
<dbReference type="GO" id="GO:0005576">
    <property type="term" value="C:extracellular region"/>
    <property type="evidence" value="ECO:0007669"/>
    <property type="project" value="UniProtKB-SubCell"/>
</dbReference>
<dbReference type="InterPro" id="IPR002902">
    <property type="entry name" value="GNK2"/>
</dbReference>
<evidence type="ECO:0000256" key="1">
    <source>
        <dbReference type="ARBA" id="ARBA00004613"/>
    </source>
</evidence>
<feature type="domain" description="Gnk2-homologous" evidence="7">
    <location>
        <begin position="125"/>
        <end position="230"/>
    </location>
</feature>
<evidence type="ECO:0000313" key="8">
    <source>
        <dbReference type="EMBL" id="KAG0473727.1"/>
    </source>
</evidence>
<name>A0A835QTV8_VANPL</name>
<evidence type="ECO:0000256" key="4">
    <source>
        <dbReference type="ARBA" id="ARBA00022737"/>
    </source>
</evidence>
<accession>A0A835QTV8</accession>
<evidence type="ECO:0000256" key="3">
    <source>
        <dbReference type="ARBA" id="ARBA00022729"/>
    </source>
</evidence>
<comment type="similarity">
    <text evidence="5">Belongs to the cysteine-rich repeat secretory protein family.</text>
</comment>
<comment type="caution">
    <text evidence="8">The sequence shown here is derived from an EMBL/GenBank/DDBJ whole genome shotgun (WGS) entry which is preliminary data.</text>
</comment>
<feature type="domain" description="Gnk2-homologous" evidence="7">
    <location>
        <begin position="21"/>
        <end position="120"/>
    </location>
</feature>
<dbReference type="OrthoDB" id="5954035at2759"/>
<dbReference type="Pfam" id="PF01657">
    <property type="entry name" value="Stress-antifung"/>
    <property type="match status" value="2"/>
</dbReference>
<keyword evidence="3 6" id="KW-0732">Signal</keyword>
<dbReference type="PANTHER" id="PTHR32411:SF43">
    <property type="entry name" value="CYSTEINE-RICH REPEAT SECRETORY PROTEIN 38"/>
    <property type="match status" value="1"/>
</dbReference>
<reference evidence="8 9" key="1">
    <citation type="journal article" date="2020" name="Nat. Food">
        <title>A phased Vanilla planifolia genome enables genetic improvement of flavour and production.</title>
        <authorList>
            <person name="Hasing T."/>
            <person name="Tang H."/>
            <person name="Brym M."/>
            <person name="Khazi F."/>
            <person name="Huang T."/>
            <person name="Chambers A.H."/>
        </authorList>
    </citation>
    <scope>NUCLEOTIDE SEQUENCE [LARGE SCALE GENOMIC DNA]</scope>
    <source>
        <tissue evidence="8">Leaf</tissue>
    </source>
</reference>
<keyword evidence="9" id="KW-1185">Reference proteome</keyword>
<dbReference type="InterPro" id="IPR038408">
    <property type="entry name" value="GNK2_sf"/>
</dbReference>
<proteinExistence type="inferred from homology"/>
<dbReference type="Proteomes" id="UP000636800">
    <property type="component" value="Chromosome 7"/>
</dbReference>
<dbReference type="EMBL" id="JADCNL010000007">
    <property type="protein sequence ID" value="KAG0473727.1"/>
    <property type="molecule type" value="Genomic_DNA"/>
</dbReference>
<feature type="chain" id="PRO_5032715234" description="Gnk2-homologous domain-containing protein" evidence="6">
    <location>
        <begin position="25"/>
        <end position="232"/>
    </location>
</feature>
<keyword evidence="2" id="KW-0964">Secreted</keyword>
<gene>
    <name evidence="8" type="ORF">HPP92_015584</name>
</gene>
<evidence type="ECO:0000256" key="5">
    <source>
        <dbReference type="ARBA" id="ARBA00038515"/>
    </source>
</evidence>
<feature type="signal peptide" evidence="6">
    <location>
        <begin position="1"/>
        <end position="24"/>
    </location>
</feature>
<evidence type="ECO:0000313" key="9">
    <source>
        <dbReference type="Proteomes" id="UP000636800"/>
    </source>
</evidence>
<protein>
    <recommendedName>
        <fullName evidence="7">Gnk2-homologous domain-containing protein</fullName>
    </recommendedName>
</protein>
<dbReference type="Gene3D" id="3.30.430.20">
    <property type="entry name" value="Gnk2 domain, C-X8-C-X2-C motif"/>
    <property type="match status" value="2"/>
</dbReference>
<evidence type="ECO:0000256" key="6">
    <source>
        <dbReference type="SAM" id="SignalP"/>
    </source>
</evidence>
<sequence>MLIGKMTVLRRFIVLLVILPLASSLPPHTCITPSTDTNLPSSINVALDSVVKKAPGTGFAEFRNPGGVNAFGRCTGAHVGLSCADCLANAAAIFRGNCGNYETGVVWYNSCFLRYSTEDFFGSWDAQPIYLILPSTQDAQIPIQDAVLQLAQTVSNMAVQSGAKLFAAMDQAFNGLNIRTMAQCTQDLSTSQCQECLGWLRDNIASNCGNKDGCRLFHASCILRYSTGMFFI</sequence>
<dbReference type="PROSITE" id="PS51473">
    <property type="entry name" value="GNK2"/>
    <property type="match status" value="2"/>
</dbReference>
<comment type="subcellular location">
    <subcellularLocation>
        <location evidence="1">Secreted</location>
    </subcellularLocation>
</comment>
<dbReference type="PANTHER" id="PTHR32411">
    <property type="entry name" value="CYSTEINE-RICH REPEAT SECRETORY PROTEIN 38-RELATED"/>
    <property type="match status" value="1"/>
</dbReference>
<dbReference type="CDD" id="cd23509">
    <property type="entry name" value="Gnk2-like"/>
    <property type="match status" value="2"/>
</dbReference>
<evidence type="ECO:0000259" key="7">
    <source>
        <dbReference type="PROSITE" id="PS51473"/>
    </source>
</evidence>
<keyword evidence="4" id="KW-0677">Repeat</keyword>
<evidence type="ECO:0000256" key="2">
    <source>
        <dbReference type="ARBA" id="ARBA00022525"/>
    </source>
</evidence>